<dbReference type="PANTHER" id="PTHR46652">
    <property type="entry name" value="LEUCINE-RICH REPEAT AND IQ DOMAIN-CONTAINING PROTEIN 1-RELATED"/>
    <property type="match status" value="1"/>
</dbReference>
<protein>
    <recommendedName>
        <fullName evidence="6">Leucine-rich repeat domain-containing protein</fullName>
    </recommendedName>
</protein>
<dbReference type="PROSITE" id="PS51450">
    <property type="entry name" value="LRR"/>
    <property type="match status" value="6"/>
</dbReference>
<evidence type="ECO:0000256" key="1">
    <source>
        <dbReference type="ARBA" id="ARBA00022614"/>
    </source>
</evidence>
<dbReference type="InterPro" id="IPR001611">
    <property type="entry name" value="Leu-rich_rpt"/>
</dbReference>
<dbReference type="SUPFAM" id="SSF52058">
    <property type="entry name" value="L domain-like"/>
    <property type="match status" value="1"/>
</dbReference>
<keyword evidence="5" id="KW-1185">Reference proteome</keyword>
<feature type="chain" id="PRO_5044196491" description="Leucine-rich repeat domain-containing protein" evidence="3">
    <location>
        <begin position="29"/>
        <end position="263"/>
    </location>
</feature>
<name>A0AB33BJG6_MICA7</name>
<dbReference type="EMBL" id="CP020771">
    <property type="protein sequence ID" value="ARI80872.1"/>
    <property type="molecule type" value="Genomic_DNA"/>
</dbReference>
<reference evidence="4 5" key="1">
    <citation type="journal article" date="2018" name="Harmful Algae">
        <title>The highly heterogeneous methylated genomes and diverse restriction-modification systems of bloom-forming Microcystis.</title>
        <authorList>
            <person name="Zhao L."/>
            <person name="Song Y."/>
            <person name="Li L."/>
            <person name="Gan N."/>
            <person name="Brand J.J."/>
            <person name="Song L."/>
        </authorList>
    </citation>
    <scope>NUCLEOTIDE SEQUENCE [LARGE SCALE GENOMIC DNA]</scope>
    <source>
        <strain evidence="4 5">PCC 7806SL</strain>
    </source>
</reference>
<evidence type="ECO:0000313" key="4">
    <source>
        <dbReference type="EMBL" id="ARI80872.1"/>
    </source>
</evidence>
<accession>A0AB33BJG6</accession>
<dbReference type="Gene3D" id="3.80.10.10">
    <property type="entry name" value="Ribonuclease Inhibitor"/>
    <property type="match status" value="1"/>
</dbReference>
<dbReference type="AlphaFoldDB" id="A0AB33BJG6"/>
<dbReference type="SMART" id="SM00369">
    <property type="entry name" value="LRR_TYP"/>
    <property type="match status" value="5"/>
</dbReference>
<keyword evidence="1" id="KW-0433">Leucine-rich repeat</keyword>
<dbReference type="SMART" id="SM00365">
    <property type="entry name" value="LRR_SD22"/>
    <property type="match status" value="6"/>
</dbReference>
<dbReference type="RefSeq" id="WP_002749717.1">
    <property type="nucleotide sequence ID" value="NZ_CP020771.1"/>
</dbReference>
<dbReference type="InterPro" id="IPR032675">
    <property type="entry name" value="LRR_dom_sf"/>
</dbReference>
<feature type="signal peptide" evidence="3">
    <location>
        <begin position="1"/>
        <end position="28"/>
    </location>
</feature>
<organism evidence="4 5">
    <name type="scientific">Microcystis aeruginosa PCC 7806SL</name>
    <dbReference type="NCBI Taxonomy" id="1903187"/>
    <lineage>
        <taxon>Bacteria</taxon>
        <taxon>Bacillati</taxon>
        <taxon>Cyanobacteriota</taxon>
        <taxon>Cyanophyceae</taxon>
        <taxon>Oscillatoriophycideae</taxon>
        <taxon>Chroococcales</taxon>
        <taxon>Microcystaceae</taxon>
        <taxon>Microcystis</taxon>
    </lineage>
</organism>
<dbReference type="Proteomes" id="UP000192439">
    <property type="component" value="Chromosome"/>
</dbReference>
<keyword evidence="3" id="KW-0732">Signal</keyword>
<gene>
    <name evidence="4" type="ORF">BH695_1591</name>
</gene>
<proteinExistence type="predicted"/>
<keyword evidence="2" id="KW-0677">Repeat</keyword>
<dbReference type="Pfam" id="PF12799">
    <property type="entry name" value="LRR_4"/>
    <property type="match status" value="3"/>
</dbReference>
<evidence type="ECO:0008006" key="6">
    <source>
        <dbReference type="Google" id="ProtNLM"/>
    </source>
</evidence>
<evidence type="ECO:0000313" key="5">
    <source>
        <dbReference type="Proteomes" id="UP000192439"/>
    </source>
</evidence>
<dbReference type="InterPro" id="IPR003591">
    <property type="entry name" value="Leu-rich_rpt_typical-subtyp"/>
</dbReference>
<dbReference type="InterPro" id="IPR025875">
    <property type="entry name" value="Leu-rich_rpt_4"/>
</dbReference>
<sequence>MEFKQSVSFVLSGLLTIASIANTTSAIAQGSNFFPSFFELCNRLQSLPPDQKYTIEILLREAKTENCQTASNYLTNLQKLSLVNNQIVDLTPLANLTNLTELRLRQNQIVNVNALANLTNLTHLDLQTNQIIDITSLANLTNLEVLFLSDNKIKDLTPLANFTNLRTLSLMDNQIVDVSPLANLNNLEVLFLSDNKIKDLTPIYKLGLHVDLLGGIIINISPEGVPAIDGGYSCECDRSSCVCDRLQPTTPTQPIPELKKNSY</sequence>
<evidence type="ECO:0000256" key="2">
    <source>
        <dbReference type="ARBA" id="ARBA00022737"/>
    </source>
</evidence>
<dbReference type="PANTHER" id="PTHR46652:SF3">
    <property type="entry name" value="LEUCINE-RICH REPEAT-CONTAINING PROTEIN 9"/>
    <property type="match status" value="1"/>
</dbReference>
<dbReference type="InterPro" id="IPR050836">
    <property type="entry name" value="SDS22/Internalin_LRR"/>
</dbReference>
<evidence type="ECO:0000256" key="3">
    <source>
        <dbReference type="SAM" id="SignalP"/>
    </source>
</evidence>